<dbReference type="WBParaSite" id="jg16324">
    <property type="protein sequence ID" value="jg16324"/>
    <property type="gene ID" value="jg16324"/>
</dbReference>
<protein>
    <submittedName>
        <fullName evidence="3">Uncharacterized protein</fullName>
    </submittedName>
</protein>
<dbReference type="Proteomes" id="UP000887574">
    <property type="component" value="Unplaced"/>
</dbReference>
<feature type="chain" id="PRO_5036742215" evidence="1">
    <location>
        <begin position="20"/>
        <end position="203"/>
    </location>
</feature>
<evidence type="ECO:0000313" key="3">
    <source>
        <dbReference type="WBParaSite" id="jg16324"/>
    </source>
</evidence>
<keyword evidence="2" id="KW-1185">Reference proteome</keyword>
<evidence type="ECO:0000313" key="2">
    <source>
        <dbReference type="Proteomes" id="UP000887574"/>
    </source>
</evidence>
<dbReference type="AlphaFoldDB" id="A0A915D5Q9"/>
<reference evidence="3" key="1">
    <citation type="submission" date="2022-11" db="UniProtKB">
        <authorList>
            <consortium name="WormBaseParasite"/>
        </authorList>
    </citation>
    <scope>IDENTIFICATION</scope>
</reference>
<keyword evidence="1" id="KW-0732">Signal</keyword>
<organism evidence="2 3">
    <name type="scientific">Ditylenchus dipsaci</name>
    <dbReference type="NCBI Taxonomy" id="166011"/>
    <lineage>
        <taxon>Eukaryota</taxon>
        <taxon>Metazoa</taxon>
        <taxon>Ecdysozoa</taxon>
        <taxon>Nematoda</taxon>
        <taxon>Chromadorea</taxon>
        <taxon>Rhabditida</taxon>
        <taxon>Tylenchina</taxon>
        <taxon>Tylenchomorpha</taxon>
        <taxon>Sphaerularioidea</taxon>
        <taxon>Anguinidae</taxon>
        <taxon>Anguininae</taxon>
        <taxon>Ditylenchus</taxon>
    </lineage>
</organism>
<name>A0A915D5Q9_9BILA</name>
<accession>A0A915D5Q9</accession>
<evidence type="ECO:0000256" key="1">
    <source>
        <dbReference type="SAM" id="SignalP"/>
    </source>
</evidence>
<proteinExistence type="predicted"/>
<feature type="signal peptide" evidence="1">
    <location>
        <begin position="1"/>
        <end position="19"/>
    </location>
</feature>
<sequence>MMHLSFAILVFILSATTDARTTRIQANDPEISKADAIAEQKLMLDCLQFYSYKVTLNLNGIMRVLSDPAQKTTMENAQLANFTSFMQSFSSEQLQRLSAIFENVKHYSGEKEASADINKVLMEVKSINHPNKLELFLKNFEVFGRWMDKMMRTYSPKVSTTGSYNSVSAGKCPCKVCTKQNICIDVDHETAQSLIKSLQSHPV</sequence>